<dbReference type="InterPro" id="IPR009097">
    <property type="entry name" value="Cyclic_Pdiesterase"/>
</dbReference>
<reference evidence="2 3" key="1">
    <citation type="submission" date="2021-08" db="EMBL/GenBank/DDBJ databases">
        <authorList>
            <person name="Abebe M.A."/>
            <person name="Anderson J.Z."/>
            <person name="Burris R."/>
            <person name="Durrani M."/>
            <person name="Fetterly M.N."/>
            <person name="Fowler R.A."/>
            <person name="Friedman A."/>
            <person name="Khuong T.M."/>
            <person name="Konnor C.A."/>
            <person name="Madden B.G."/>
            <person name="Makula M.N."/>
            <person name="McTigue K."/>
            <person name="Morgan A.R."/>
            <person name="Qureshi S.I."/>
            <person name="Rainey M."/>
            <person name="Scherer A.E."/>
            <person name="Singer L."/>
            <person name="Thakar S.M."/>
            <person name="Truong P."/>
            <person name="Zaeean M.H."/>
            <person name="Balish M.F."/>
            <person name="Garlena R.A."/>
            <person name="Russell D.A."/>
            <person name="Jacobs-Sera D."/>
            <person name="Hatfull G.F."/>
        </authorList>
    </citation>
    <scope>NUCLEOTIDE SEQUENCE [LARGE SCALE GENOMIC DNA]</scope>
</reference>
<accession>A0AAE7XGX6</accession>
<dbReference type="GeneID" id="77951994"/>
<organism evidence="2 3">
    <name type="scientific">Gordonia phage ChisanaKitsune</name>
    <dbReference type="NCBI Taxonomy" id="2871538"/>
    <lineage>
        <taxon>Viruses</taxon>
        <taxon>Duplodnaviria</taxon>
        <taxon>Heunggongvirae</taxon>
        <taxon>Uroviricota</taxon>
        <taxon>Caudoviricetes</taxon>
        <taxon>Chidieberevirus</taxon>
        <taxon>Chidieberevirus chisanakitsune</taxon>
    </lineage>
</organism>
<dbReference type="EMBL" id="MZ820089">
    <property type="protein sequence ID" value="QZE10792.1"/>
    <property type="molecule type" value="Genomic_DNA"/>
</dbReference>
<sequence length="323" mass="35748">MHDQAVDIHELNDLIDMLGKIATDIKSRSLTTMNYDGSDCVSVEQLAVANRCTQTKAAAWAALNSDGVLRRSGIEYLKALHPAPHSNGTGVMICLTPDFNSRQQMAMQGGDDPGQLHCTLYYAGKTEGDDQLSGAMLVRLKEIAHTVAHEWEHGFITAQANGITRFSGEDEDACVVNIDSPILPKLYNRLVWKGIMSDNMDFREPDHGFSPHITLGYLDHDSPMPVDRYAAHTVKFRNLEMWVGGEITSWPLGATPALEEGEYDEPEGNPEGPEDEAIPYSQDDFIKDVFGGGDSFPRRRRHTTAAIVRRARGLLAPPTEEKR</sequence>
<evidence type="ECO:0000313" key="3">
    <source>
        <dbReference type="Proteomes" id="UP000827561"/>
    </source>
</evidence>
<evidence type="ECO:0000313" key="2">
    <source>
        <dbReference type="EMBL" id="QZE10792.1"/>
    </source>
</evidence>
<proteinExistence type="predicted"/>
<evidence type="ECO:0000256" key="1">
    <source>
        <dbReference type="SAM" id="MobiDB-lite"/>
    </source>
</evidence>
<gene>
    <name evidence="2" type="primary">21</name>
    <name evidence="2" type="ORF">SEA_CHISANAKITSUNE_21</name>
</gene>
<dbReference type="Gene3D" id="3.90.1140.10">
    <property type="entry name" value="Cyclic phosphodiesterase"/>
    <property type="match status" value="1"/>
</dbReference>
<feature type="compositionally biased region" description="Acidic residues" evidence="1">
    <location>
        <begin position="259"/>
        <end position="277"/>
    </location>
</feature>
<keyword evidence="3" id="KW-1185">Reference proteome</keyword>
<protein>
    <submittedName>
        <fullName evidence="2">RNA ligase</fullName>
    </submittedName>
</protein>
<dbReference type="RefSeq" id="YP_010675668.1">
    <property type="nucleotide sequence ID" value="NC_071006.1"/>
</dbReference>
<dbReference type="SUPFAM" id="SSF55144">
    <property type="entry name" value="LigT-like"/>
    <property type="match status" value="1"/>
</dbReference>
<name>A0AAE7XGX6_9CAUD</name>
<feature type="region of interest" description="Disordered" evidence="1">
    <location>
        <begin position="258"/>
        <end position="281"/>
    </location>
</feature>
<keyword evidence="2" id="KW-0436">Ligase</keyword>
<dbReference type="KEGG" id="vg:77951994"/>
<dbReference type="Proteomes" id="UP000827561">
    <property type="component" value="Segment"/>
</dbReference>
<dbReference type="GO" id="GO:0016874">
    <property type="term" value="F:ligase activity"/>
    <property type="evidence" value="ECO:0007669"/>
    <property type="project" value="UniProtKB-KW"/>
</dbReference>